<evidence type="ECO:0000256" key="6">
    <source>
        <dbReference type="ARBA" id="ARBA00022704"/>
    </source>
</evidence>
<keyword evidence="9" id="KW-0838">Vasoactive</keyword>
<keyword evidence="5" id="KW-0356">Hemostasis</keyword>
<dbReference type="InterPro" id="IPR002395">
    <property type="entry name" value="Kininogen"/>
</dbReference>
<proteinExistence type="predicted"/>
<dbReference type="eggNOG" id="ENOG502RYAC">
    <property type="taxonomic scope" value="Eukaryota"/>
</dbReference>
<dbReference type="SMART" id="SM00043">
    <property type="entry name" value="CY"/>
    <property type="match status" value="3"/>
</dbReference>
<dbReference type="GO" id="GO:0042311">
    <property type="term" value="P:vasodilation"/>
    <property type="evidence" value="ECO:0007669"/>
    <property type="project" value="UniProtKB-KW"/>
</dbReference>
<dbReference type="FunFam" id="3.10.450.10:FF:000002">
    <property type="entry name" value="Kininogen 1"/>
    <property type="match status" value="2"/>
</dbReference>
<dbReference type="SUPFAM" id="SSF54403">
    <property type="entry name" value="Cystatin/monellin"/>
    <property type="match status" value="3"/>
</dbReference>
<dbReference type="Ensembl" id="ENSSTOT00000026994.2">
    <property type="protein sequence ID" value="ENSSTOP00000018724.2"/>
    <property type="gene ID" value="ENSSTOG00000027812.2"/>
</dbReference>
<evidence type="ECO:0000313" key="17">
    <source>
        <dbReference type="Ensembl" id="ENSSTOP00000018724.2"/>
    </source>
</evidence>
<dbReference type="GO" id="GO:0007162">
    <property type="term" value="P:negative regulation of cell adhesion"/>
    <property type="evidence" value="ECO:0007669"/>
    <property type="project" value="Ensembl"/>
</dbReference>
<evidence type="ECO:0000313" key="18">
    <source>
        <dbReference type="Proteomes" id="UP000005215"/>
    </source>
</evidence>
<keyword evidence="11" id="KW-1015">Disulfide bond</keyword>
<dbReference type="GeneTree" id="ENSGT00950000182930"/>
<dbReference type="PROSITE" id="PS00287">
    <property type="entry name" value="CYSTATIN"/>
    <property type="match status" value="1"/>
</dbReference>
<evidence type="ECO:0000256" key="12">
    <source>
        <dbReference type="ARBA" id="ARBA00023180"/>
    </source>
</evidence>
<dbReference type="GO" id="GO:0045861">
    <property type="term" value="P:negative regulation of proteolysis"/>
    <property type="evidence" value="ECO:0007669"/>
    <property type="project" value="Ensembl"/>
</dbReference>
<evidence type="ECO:0000256" key="11">
    <source>
        <dbReference type="ARBA" id="ARBA00023157"/>
    </source>
</evidence>
<keyword evidence="10" id="KW-0094">Blood coagulation</keyword>
<feature type="domain" description="Cystatin kininogen-type" evidence="16">
    <location>
        <begin position="151"/>
        <end position="254"/>
    </location>
</feature>
<dbReference type="InterPro" id="IPR046350">
    <property type="entry name" value="Cystatin_sf"/>
</dbReference>
<evidence type="ECO:0000256" key="13">
    <source>
        <dbReference type="ARBA" id="ARBA00023198"/>
    </source>
</evidence>
<keyword evidence="12" id="KW-0325">Glycoprotein</keyword>
<evidence type="ECO:0000256" key="9">
    <source>
        <dbReference type="ARBA" id="ARBA00022858"/>
    </source>
</evidence>
<comment type="subcellular location">
    <subcellularLocation>
        <location evidence="1">Secreted</location>
        <location evidence="1">Extracellular space</location>
    </subcellularLocation>
</comment>
<keyword evidence="2" id="KW-0840">Vasodilator</keyword>
<dbReference type="STRING" id="43179.ENSSTOP00000018724"/>
<keyword evidence="8" id="KW-0677">Repeat</keyword>
<dbReference type="PRINTS" id="PR00334">
    <property type="entry name" value="KININOGEN"/>
</dbReference>
<feature type="domain" description="Cystatin kininogen-type" evidence="16">
    <location>
        <begin position="28"/>
        <end position="132"/>
    </location>
</feature>
<keyword evidence="18" id="KW-1185">Reference proteome</keyword>
<keyword evidence="13" id="KW-0395">Inflammatory response</keyword>
<feature type="region of interest" description="Disordered" evidence="14">
    <location>
        <begin position="411"/>
        <end position="478"/>
    </location>
</feature>
<feature type="domain" description="Cystatin kininogen-type" evidence="16">
    <location>
        <begin position="273"/>
        <end position="376"/>
    </location>
</feature>
<reference evidence="17" key="2">
    <citation type="submission" date="2025-08" db="UniProtKB">
        <authorList>
            <consortium name="Ensembl"/>
        </authorList>
    </citation>
    <scope>IDENTIFICATION</scope>
</reference>
<sequence length="651" mass="72202">MKLITILFLCSRLLASLSQESVTEEIDCDDEDVFKAVDAALKNYNNRIQSGNQFVLYRVTEVNKTVGSETFYSLKYQTKEGDCPVQSGKTWQDCDYKGAEEAARGECTATVGKRESTKFSVATQICQIIPAKGPVVTAQYTCLGCVHPISTESPDLEPVLKHAIQHFNNNTKHSHLFALGEVKRAQRQVVAGWNYGITYSIVQTDCLKKDFLLLTPDCKSLSGGDVGECTDSAYVDPQLRIASFSQNCNIHSGKDLVKPHPKICPGCPFEIPLDSPDLAEALTHSITKLNAENNETFYFKIDTVKSASAQVVAGKKFFIEFTARETTCSKEDNTELTESCEIKNPGQSLSCNAEVYMRPWEQKVYPTINCQVLEMTLLKKRPPGFSPFREVPGVKKGGGTIVSLPYTSMAPVQDEDQDSEKEEGLTRGHGWGSEKKIKPGLGHGHKRGHGVGHDPPKQNALGHGQQQQHGLDHGYQPKLDFDLEHSLDHGHQIGHDLAHGHKHKLKHGHGHEKHKNKDKNNGKLNDQRPEHLASFPQVSTTSSTQTEEKTEGPMPIHSLTQPGIAVTFSDFQDSDLLEAVTPPMPPTPTENYDDLIPDIQIKPNSFLFELIPDFPETNSPKCPGRPWKPINGNNPVMEMKEFHDFDLSDAV</sequence>
<evidence type="ECO:0000256" key="8">
    <source>
        <dbReference type="ARBA" id="ARBA00022737"/>
    </source>
</evidence>
<feature type="compositionally biased region" description="Basic and acidic residues" evidence="14">
    <location>
        <begin position="518"/>
        <end position="531"/>
    </location>
</feature>
<accession>I3N2X8</accession>
<dbReference type="InterPro" id="IPR018073">
    <property type="entry name" value="Prot_inh_cystat_CS"/>
</dbReference>
<dbReference type="EMBL" id="AGTP01065658">
    <property type="status" value="NOT_ANNOTATED_CDS"/>
    <property type="molecule type" value="Genomic_DNA"/>
</dbReference>
<dbReference type="InterPro" id="IPR027358">
    <property type="entry name" value="Kininogen-type_cystatin_dom"/>
</dbReference>
<evidence type="ECO:0000259" key="16">
    <source>
        <dbReference type="PROSITE" id="PS51647"/>
    </source>
</evidence>
<dbReference type="InterPro" id="IPR050735">
    <property type="entry name" value="Kininogen_Fetuin_HRG"/>
</dbReference>
<keyword evidence="4" id="KW-0646">Protease inhibitor</keyword>
<dbReference type="GO" id="GO:0005179">
    <property type="term" value="F:hormone activity"/>
    <property type="evidence" value="ECO:0007669"/>
    <property type="project" value="Ensembl"/>
</dbReference>
<dbReference type="CDD" id="cd00042">
    <property type="entry name" value="CY"/>
    <property type="match status" value="3"/>
</dbReference>
<dbReference type="PANTHER" id="PTHR13814:SF12">
    <property type="entry name" value="KININOGEN-1"/>
    <property type="match status" value="1"/>
</dbReference>
<dbReference type="FunFam" id="3.10.450.10:FF:000008">
    <property type="entry name" value="Kininogen 1"/>
    <property type="match status" value="1"/>
</dbReference>
<dbReference type="Pfam" id="PF00031">
    <property type="entry name" value="Cystatin"/>
    <property type="match status" value="3"/>
</dbReference>
<dbReference type="GO" id="GO:0007204">
    <property type="term" value="P:positive regulation of cytosolic calcium ion concentration"/>
    <property type="evidence" value="ECO:0007669"/>
    <property type="project" value="Ensembl"/>
</dbReference>
<dbReference type="AlphaFoldDB" id="I3N2X8"/>
<evidence type="ECO:0000256" key="7">
    <source>
        <dbReference type="ARBA" id="ARBA00022729"/>
    </source>
</evidence>
<evidence type="ECO:0000256" key="4">
    <source>
        <dbReference type="ARBA" id="ARBA00022690"/>
    </source>
</evidence>
<organism evidence="17 18">
    <name type="scientific">Ictidomys tridecemlineatus</name>
    <name type="common">Thirteen-lined ground squirrel</name>
    <name type="synonym">Spermophilus tridecemlineatus</name>
    <dbReference type="NCBI Taxonomy" id="43179"/>
    <lineage>
        <taxon>Eukaryota</taxon>
        <taxon>Metazoa</taxon>
        <taxon>Chordata</taxon>
        <taxon>Craniata</taxon>
        <taxon>Vertebrata</taxon>
        <taxon>Euteleostomi</taxon>
        <taxon>Mammalia</taxon>
        <taxon>Eutheria</taxon>
        <taxon>Euarchontoglires</taxon>
        <taxon>Glires</taxon>
        <taxon>Rodentia</taxon>
        <taxon>Sciuromorpha</taxon>
        <taxon>Sciuridae</taxon>
        <taxon>Xerinae</taxon>
        <taxon>Marmotini</taxon>
        <taxon>Ictidomys</taxon>
    </lineage>
</organism>
<dbReference type="PROSITE" id="PS51647">
    <property type="entry name" value="CYSTATIN_KININOGEN"/>
    <property type="match status" value="3"/>
</dbReference>
<dbReference type="GO" id="GO:0004869">
    <property type="term" value="F:cysteine-type endopeptidase inhibitor activity"/>
    <property type="evidence" value="ECO:0007669"/>
    <property type="project" value="UniProtKB-KW"/>
</dbReference>
<dbReference type="InParanoid" id="I3N2X8"/>
<dbReference type="Gene3D" id="3.10.450.10">
    <property type="match status" value="3"/>
</dbReference>
<feature type="signal peptide" evidence="15">
    <location>
        <begin position="1"/>
        <end position="18"/>
    </location>
</feature>
<feature type="region of interest" description="Disordered" evidence="14">
    <location>
        <begin position="491"/>
        <end position="557"/>
    </location>
</feature>
<evidence type="ECO:0000256" key="10">
    <source>
        <dbReference type="ARBA" id="ARBA00023084"/>
    </source>
</evidence>
<keyword evidence="6" id="KW-0789">Thiol protease inhibitor</keyword>
<feature type="compositionally biased region" description="Basic and acidic residues" evidence="14">
    <location>
        <begin position="422"/>
        <end position="437"/>
    </location>
</feature>
<name>I3N2X8_ICTTR</name>
<dbReference type="HOGENOM" id="CLU_029531_0_0_1"/>
<evidence type="ECO:0000256" key="1">
    <source>
        <dbReference type="ARBA" id="ARBA00004239"/>
    </source>
</evidence>
<evidence type="ECO:0000256" key="15">
    <source>
        <dbReference type="SAM" id="SignalP"/>
    </source>
</evidence>
<evidence type="ECO:0000256" key="5">
    <source>
        <dbReference type="ARBA" id="ARBA00022696"/>
    </source>
</evidence>
<keyword evidence="3" id="KW-0964">Secreted</keyword>
<dbReference type="Proteomes" id="UP000005215">
    <property type="component" value="Unassembled WGS sequence"/>
</dbReference>
<dbReference type="PANTHER" id="PTHR13814">
    <property type="entry name" value="FETUIN"/>
    <property type="match status" value="1"/>
</dbReference>
<dbReference type="GO" id="GO:0007596">
    <property type="term" value="P:blood coagulation"/>
    <property type="evidence" value="ECO:0007669"/>
    <property type="project" value="UniProtKB-KW"/>
</dbReference>
<dbReference type="GO" id="GO:0072562">
    <property type="term" value="C:blood microparticle"/>
    <property type="evidence" value="ECO:0007669"/>
    <property type="project" value="TreeGrafter"/>
</dbReference>
<gene>
    <name evidence="17" type="primary">KNG1</name>
</gene>
<dbReference type="FunCoup" id="I3N2X8">
    <property type="interactions" value="712"/>
</dbReference>
<dbReference type="EMBL" id="AGTP01065657">
    <property type="status" value="NOT_ANNOTATED_CDS"/>
    <property type="molecule type" value="Genomic_DNA"/>
</dbReference>
<dbReference type="GO" id="GO:0006954">
    <property type="term" value="P:inflammatory response"/>
    <property type="evidence" value="ECO:0007669"/>
    <property type="project" value="UniProtKB-KW"/>
</dbReference>
<keyword evidence="7 15" id="KW-0732">Signal</keyword>
<feature type="compositionally biased region" description="Basic residues" evidence="14">
    <location>
        <begin position="500"/>
        <end position="517"/>
    </location>
</feature>
<dbReference type="GO" id="GO:0030195">
    <property type="term" value="P:negative regulation of blood coagulation"/>
    <property type="evidence" value="ECO:0007669"/>
    <property type="project" value="Ensembl"/>
</dbReference>
<evidence type="ECO:0000256" key="14">
    <source>
        <dbReference type="SAM" id="MobiDB-lite"/>
    </source>
</evidence>
<reference evidence="17" key="3">
    <citation type="submission" date="2025-09" db="UniProtKB">
        <authorList>
            <consortium name="Ensembl"/>
        </authorList>
    </citation>
    <scope>IDENTIFICATION</scope>
</reference>
<feature type="chain" id="PRO_5012203946" evidence="15">
    <location>
        <begin position="19"/>
        <end position="651"/>
    </location>
</feature>
<evidence type="ECO:0000256" key="2">
    <source>
        <dbReference type="ARBA" id="ARBA00022429"/>
    </source>
</evidence>
<evidence type="ECO:0000256" key="3">
    <source>
        <dbReference type="ARBA" id="ARBA00022525"/>
    </source>
</evidence>
<protein>
    <submittedName>
        <fullName evidence="17">Kininogen 1</fullName>
    </submittedName>
</protein>
<reference evidence="18" key="1">
    <citation type="submission" date="2011-11" db="EMBL/GenBank/DDBJ databases">
        <title>The Draft Genome of Spermophilus tridecemlineatus.</title>
        <authorList>
            <consortium name="The Broad Institute Genome Assembly &amp; Analysis Group"/>
            <consortium name="Computational R&amp;D Group"/>
            <consortium name="and Sequencing Platform"/>
            <person name="Di Palma F."/>
            <person name="Alfoldi J."/>
            <person name="Johnson J."/>
            <person name="Berlin A."/>
            <person name="Gnerre S."/>
            <person name="Jaffe D."/>
            <person name="MacCallum I."/>
            <person name="Young S."/>
            <person name="Walker B.J."/>
            <person name="Lindblad-Toh K."/>
        </authorList>
    </citation>
    <scope>NUCLEOTIDE SEQUENCE [LARGE SCALE GENOMIC DNA]</scope>
</reference>
<dbReference type="InterPro" id="IPR000010">
    <property type="entry name" value="Cystatin_dom"/>
</dbReference>